<dbReference type="InterPro" id="IPR014988">
    <property type="entry name" value="Uncharacterised_YqcI/YcgG"/>
</dbReference>
<dbReference type="Pfam" id="PF08892">
    <property type="entry name" value="YqcI_YcgG"/>
    <property type="match status" value="1"/>
</dbReference>
<reference evidence="2 3" key="1">
    <citation type="submission" date="2021-01" db="EMBL/GenBank/DDBJ databases">
        <title>Whole genome shotgun sequence of Plantactinospora endophytica NBRC 110450.</title>
        <authorList>
            <person name="Komaki H."/>
            <person name="Tamura T."/>
        </authorList>
    </citation>
    <scope>NUCLEOTIDE SEQUENCE [LARGE SCALE GENOMIC DNA]</scope>
    <source>
        <strain evidence="2 3">NBRC 110450</strain>
    </source>
</reference>
<sequence length="257" mass="28552">MKPLSGETSLPGSAADAGPVPDGVRRLVEAQLRALVLDGPFPCLGARSAFRVGSYLFNVHHELGAAGSTRSLAADLRHFREVRRRMGDLYTYVGSFLEPRVVGDERDWDRLVWGVLQDLHDLDDEPWDVRYSTDPGRADFAFSFAGLGHLVVTLYPGASRYARRFAWPTLIFNPPEQDRAKFPSDEEFLRFQDKIRERDARLQGSVNPSLPDTLDDPQAPGFSGAPVDPDWNCPLQIRDGGVPARRETAPGPIPSDR</sequence>
<keyword evidence="3" id="KW-1185">Reference proteome</keyword>
<dbReference type="EMBL" id="BONW01000028">
    <property type="protein sequence ID" value="GIG90505.1"/>
    <property type="molecule type" value="Genomic_DNA"/>
</dbReference>
<protein>
    <recommendedName>
        <fullName evidence="4">YqcI/YcgG family protein</fullName>
    </recommendedName>
</protein>
<accession>A0ABQ4E712</accession>
<evidence type="ECO:0000256" key="1">
    <source>
        <dbReference type="SAM" id="MobiDB-lite"/>
    </source>
</evidence>
<dbReference type="NCBIfam" id="NF041366">
    <property type="entry name" value="GntA_guanitoxin"/>
    <property type="match status" value="1"/>
</dbReference>
<name>A0ABQ4E712_9ACTN</name>
<gene>
    <name evidence="2" type="ORF">Pen02_54410</name>
</gene>
<dbReference type="Proteomes" id="UP000646749">
    <property type="component" value="Unassembled WGS sequence"/>
</dbReference>
<organism evidence="2 3">
    <name type="scientific">Plantactinospora endophytica</name>
    <dbReference type="NCBI Taxonomy" id="673535"/>
    <lineage>
        <taxon>Bacteria</taxon>
        <taxon>Bacillati</taxon>
        <taxon>Actinomycetota</taxon>
        <taxon>Actinomycetes</taxon>
        <taxon>Micromonosporales</taxon>
        <taxon>Micromonosporaceae</taxon>
        <taxon>Plantactinospora</taxon>
    </lineage>
</organism>
<evidence type="ECO:0000313" key="2">
    <source>
        <dbReference type="EMBL" id="GIG90505.1"/>
    </source>
</evidence>
<evidence type="ECO:0008006" key="4">
    <source>
        <dbReference type="Google" id="ProtNLM"/>
    </source>
</evidence>
<dbReference type="RefSeq" id="WP_203868920.1">
    <property type="nucleotide sequence ID" value="NZ_BONW01000028.1"/>
</dbReference>
<feature type="region of interest" description="Disordered" evidence="1">
    <location>
        <begin position="200"/>
        <end position="257"/>
    </location>
</feature>
<dbReference type="PANTHER" id="PTHR40045">
    <property type="entry name" value="YCGG FAMILY PROTEIN"/>
    <property type="match status" value="1"/>
</dbReference>
<proteinExistence type="predicted"/>
<dbReference type="PANTHER" id="PTHR40045:SF1">
    <property type="entry name" value="YQCI_YCGG FAMILY PROTEIN"/>
    <property type="match status" value="1"/>
</dbReference>
<comment type="caution">
    <text evidence="2">The sequence shown here is derived from an EMBL/GenBank/DDBJ whole genome shotgun (WGS) entry which is preliminary data.</text>
</comment>
<evidence type="ECO:0000313" key="3">
    <source>
        <dbReference type="Proteomes" id="UP000646749"/>
    </source>
</evidence>